<feature type="non-terminal residue" evidence="1">
    <location>
        <position position="195"/>
    </location>
</feature>
<dbReference type="Pfam" id="PF00071">
    <property type="entry name" value="Ras"/>
    <property type="match status" value="1"/>
</dbReference>
<name>X0VYM2_9ZZZZ</name>
<dbReference type="Gene3D" id="3.40.50.300">
    <property type="entry name" value="P-loop containing nucleotide triphosphate hydrolases"/>
    <property type="match status" value="1"/>
</dbReference>
<protein>
    <recommendedName>
        <fullName evidence="2">Roadblock/LAMTOR2 domain-containing protein</fullName>
    </recommendedName>
</protein>
<accession>X0VYM2</accession>
<dbReference type="EMBL" id="BARS01036540">
    <property type="protein sequence ID" value="GAG16202.1"/>
    <property type="molecule type" value="Genomic_DNA"/>
</dbReference>
<dbReference type="SUPFAM" id="SSF52540">
    <property type="entry name" value="P-loop containing nucleoside triphosphate hydrolases"/>
    <property type="match status" value="1"/>
</dbReference>
<evidence type="ECO:0008006" key="2">
    <source>
        <dbReference type="Google" id="ProtNLM"/>
    </source>
</evidence>
<comment type="caution">
    <text evidence="1">The sequence shown here is derived from an EMBL/GenBank/DDBJ whole genome shotgun (WGS) entry which is preliminary data.</text>
</comment>
<sequence>MSLNKTQMFNQLLTNFLLTYEDVDALIVSDREGFIIAGQKRASIDMELVSVLTALINPLLERIREEFAFKKFGSASFDTESNRLLFISIDENITLSVVLDTLSSIDRISPYAYFLAEKTAQIVYAGENDTIQIAIPNFDAESEGLKEPDRIKDQIYQLRLDSGGIYKFKFIIVGDRAVGKSSIIRRFVENRFSLD</sequence>
<dbReference type="InterPro" id="IPR027417">
    <property type="entry name" value="P-loop_NTPase"/>
</dbReference>
<reference evidence="1" key="1">
    <citation type="journal article" date="2014" name="Front. Microbiol.">
        <title>High frequency of phylogenetically diverse reductive dehalogenase-homologous genes in deep subseafloor sedimentary metagenomes.</title>
        <authorList>
            <person name="Kawai M."/>
            <person name="Futagami T."/>
            <person name="Toyoda A."/>
            <person name="Takaki Y."/>
            <person name="Nishi S."/>
            <person name="Hori S."/>
            <person name="Arai W."/>
            <person name="Tsubouchi T."/>
            <person name="Morono Y."/>
            <person name="Uchiyama I."/>
            <person name="Ito T."/>
            <person name="Fujiyama A."/>
            <person name="Inagaki F."/>
            <person name="Takami H."/>
        </authorList>
    </citation>
    <scope>NUCLEOTIDE SEQUENCE</scope>
    <source>
        <strain evidence="1">Expedition CK06-06</strain>
    </source>
</reference>
<gene>
    <name evidence="1" type="ORF">S01H1_56148</name>
</gene>
<dbReference type="Gene3D" id="3.30.450.30">
    <property type="entry name" value="Dynein light chain 2a, cytoplasmic"/>
    <property type="match status" value="1"/>
</dbReference>
<dbReference type="AlphaFoldDB" id="X0VYM2"/>
<dbReference type="GO" id="GO:0005525">
    <property type="term" value="F:GTP binding"/>
    <property type="evidence" value="ECO:0007669"/>
    <property type="project" value="InterPro"/>
</dbReference>
<dbReference type="GO" id="GO:0003924">
    <property type="term" value="F:GTPase activity"/>
    <property type="evidence" value="ECO:0007669"/>
    <property type="project" value="InterPro"/>
</dbReference>
<dbReference type="SUPFAM" id="SSF103196">
    <property type="entry name" value="Roadblock/LC7 domain"/>
    <property type="match status" value="1"/>
</dbReference>
<dbReference type="InterPro" id="IPR001806">
    <property type="entry name" value="Small_GTPase"/>
</dbReference>
<organism evidence="1">
    <name type="scientific">marine sediment metagenome</name>
    <dbReference type="NCBI Taxonomy" id="412755"/>
    <lineage>
        <taxon>unclassified sequences</taxon>
        <taxon>metagenomes</taxon>
        <taxon>ecological metagenomes</taxon>
    </lineage>
</organism>
<proteinExistence type="predicted"/>
<evidence type="ECO:0000313" key="1">
    <source>
        <dbReference type="EMBL" id="GAG16202.1"/>
    </source>
</evidence>